<sequence length="257" mass="30741">MDKIRQEIRSRLQKLEQEEGVCILYACESGSRAWGFPSADSDYDVRFVYIHPPNWYLSIDDKRDIIERKISELIDISGWDIRKTLKLLRKSNPPLLEWLNSPIVYQHRTDIVEKIRQLMPDYYSPKSCLYHYLHMAEGNFREYLKGEIVWVKKYFYVLRPILACKWIEAGYGVVPMEFALLIQRQVADDELKASIHELLRRKREGQELYREPRIPIISEFIEAELERLRTKSFDGNNGNPDIERLDKVFRWALEEIW</sequence>
<dbReference type="PANTHER" id="PTHR34817">
    <property type="entry name" value="NUCLEOTIDYLTRANSFERASE"/>
    <property type="match status" value="1"/>
</dbReference>
<accession>E1YLT8</accession>
<name>E1YLT8_9BACT</name>
<gene>
    <name evidence="1" type="ORF">N47_E45830</name>
</gene>
<dbReference type="InterPro" id="IPR018775">
    <property type="entry name" value="RlaP"/>
</dbReference>
<protein>
    <submittedName>
        <fullName evidence="1">Uncharacterized protein ycgL</fullName>
    </submittedName>
</protein>
<dbReference type="AlphaFoldDB" id="E1YLT8"/>
<evidence type="ECO:0000313" key="1">
    <source>
        <dbReference type="EMBL" id="CBX31071.1"/>
    </source>
</evidence>
<dbReference type="EMBL" id="FR695877">
    <property type="protein sequence ID" value="CBX31071.1"/>
    <property type="molecule type" value="Genomic_DNA"/>
</dbReference>
<dbReference type="PANTHER" id="PTHR34817:SF2">
    <property type="entry name" value="NUCLEOTIDYLTRANSFERASE"/>
    <property type="match status" value="1"/>
</dbReference>
<proteinExistence type="predicted"/>
<reference evidence="1" key="1">
    <citation type="journal article" date="2011" name="Environ. Microbiol.">
        <title>Genomic insights into the metabolic potential of the polycyclic aromatic hydrocarbon degrading sulfate-reducing Deltaproteobacterium N47.</title>
        <authorList>
            <person name="Bergmann F."/>
            <person name="Selesi D."/>
            <person name="Weinmaier T."/>
            <person name="Tischler P."/>
            <person name="Rattei T."/>
            <person name="Meckenstock R.U."/>
        </authorList>
    </citation>
    <scope>NUCLEOTIDE SEQUENCE</scope>
</reference>
<dbReference type="Pfam" id="PF10127">
    <property type="entry name" value="RlaP"/>
    <property type="match status" value="1"/>
</dbReference>
<organism evidence="1">
    <name type="scientific">uncultured Desulfobacterium sp</name>
    <dbReference type="NCBI Taxonomy" id="201089"/>
    <lineage>
        <taxon>Bacteria</taxon>
        <taxon>Pseudomonadati</taxon>
        <taxon>Thermodesulfobacteriota</taxon>
        <taxon>Desulfobacteria</taxon>
        <taxon>Desulfobacterales</taxon>
        <taxon>Desulfobacteriaceae</taxon>
        <taxon>Desulfobacterium</taxon>
        <taxon>environmental samples</taxon>
    </lineage>
</organism>